<evidence type="ECO:0000256" key="2">
    <source>
        <dbReference type="ARBA" id="ARBA00022840"/>
    </source>
</evidence>
<sequence length="212" mass="24015">MPKLIIITGSNGAGKSSIGPEYIPGKLKDSIFDGDKMFIEKRSEIWASGVRSFNECKNRAFEIVVETFEKLVEESIARNLDFAYEGHFTNEATWDVPKKFKNAGYKIHLIFFGLTDAALSQTRVIMRAHEGGHYVDPFTVQSNYYGNLEKIDKYFSLFDSVRIFDTSGVEHIELAKLKQGVPYSAIPSNELPSWFAENLTEITRAIIKAEEK</sequence>
<dbReference type="Gene3D" id="3.40.50.300">
    <property type="entry name" value="P-loop containing nucleotide triphosphate hydrolases"/>
    <property type="match status" value="1"/>
</dbReference>
<proteinExistence type="predicted"/>
<keyword evidence="5" id="KW-1185">Reference proteome</keyword>
<keyword evidence="1" id="KW-0547">Nucleotide-binding</keyword>
<dbReference type="PANTHER" id="PTHR39206">
    <property type="entry name" value="SLL8004 PROTEIN"/>
    <property type="match status" value="1"/>
</dbReference>
<evidence type="ECO:0000259" key="3">
    <source>
        <dbReference type="Pfam" id="PF06414"/>
    </source>
</evidence>
<dbReference type="InterPro" id="IPR010488">
    <property type="entry name" value="Zeta_toxin_domain"/>
</dbReference>
<feature type="domain" description="Zeta toxin" evidence="3">
    <location>
        <begin position="2"/>
        <end position="168"/>
    </location>
</feature>
<evidence type="ECO:0000313" key="5">
    <source>
        <dbReference type="Proteomes" id="UP000216035"/>
    </source>
</evidence>
<comment type="caution">
    <text evidence="4">The sequence shown here is derived from an EMBL/GenBank/DDBJ whole genome shotgun (WGS) entry which is preliminary data.</text>
</comment>
<dbReference type="Proteomes" id="UP000216035">
    <property type="component" value="Unassembled WGS sequence"/>
</dbReference>
<reference evidence="4 5" key="1">
    <citation type="submission" date="2017-07" db="EMBL/GenBank/DDBJ databases">
        <title>Flavobacterium cyanobacteriorum sp. nov., isolated from cyanobacterial aggregates in a eutrophic lake.</title>
        <authorList>
            <person name="Cai H."/>
        </authorList>
    </citation>
    <scope>NUCLEOTIDE SEQUENCE [LARGE SCALE GENOMIC DNA]</scope>
    <source>
        <strain evidence="4 5">TH167</strain>
    </source>
</reference>
<dbReference type="PANTHER" id="PTHR39206:SF1">
    <property type="entry name" value="SLL8004 PROTEIN"/>
    <property type="match status" value="1"/>
</dbReference>
<keyword evidence="2" id="KW-0067">ATP-binding</keyword>
<dbReference type="GO" id="GO:0016301">
    <property type="term" value="F:kinase activity"/>
    <property type="evidence" value="ECO:0007669"/>
    <property type="project" value="InterPro"/>
</dbReference>
<gene>
    <name evidence="4" type="ORF">CHX27_07160</name>
</gene>
<organism evidence="4 5">
    <name type="scientific">Flavobacterium aurantiibacter</name>
    <dbReference type="NCBI Taxonomy" id="2023067"/>
    <lineage>
        <taxon>Bacteria</taxon>
        <taxon>Pseudomonadati</taxon>
        <taxon>Bacteroidota</taxon>
        <taxon>Flavobacteriia</taxon>
        <taxon>Flavobacteriales</taxon>
        <taxon>Flavobacteriaceae</taxon>
        <taxon>Flavobacterium</taxon>
    </lineage>
</organism>
<protein>
    <recommendedName>
        <fullName evidence="3">Zeta toxin domain-containing protein</fullName>
    </recommendedName>
</protein>
<dbReference type="GO" id="GO:0005524">
    <property type="term" value="F:ATP binding"/>
    <property type="evidence" value="ECO:0007669"/>
    <property type="project" value="UniProtKB-KW"/>
</dbReference>
<dbReference type="InterPro" id="IPR027417">
    <property type="entry name" value="P-loop_NTPase"/>
</dbReference>
<dbReference type="Pfam" id="PF06414">
    <property type="entry name" value="Zeta_toxin"/>
    <property type="match status" value="1"/>
</dbReference>
<accession>A0A255ZT94</accession>
<dbReference type="RefSeq" id="WP_094486082.1">
    <property type="nucleotide sequence ID" value="NZ_NOXX01000189.1"/>
</dbReference>
<evidence type="ECO:0000256" key="1">
    <source>
        <dbReference type="ARBA" id="ARBA00022741"/>
    </source>
</evidence>
<dbReference type="SUPFAM" id="SSF52540">
    <property type="entry name" value="P-loop containing nucleoside triphosphate hydrolases"/>
    <property type="match status" value="1"/>
</dbReference>
<name>A0A255ZT94_9FLAO</name>
<dbReference type="EMBL" id="NOXX01000189">
    <property type="protein sequence ID" value="OYQ44787.1"/>
    <property type="molecule type" value="Genomic_DNA"/>
</dbReference>
<dbReference type="AlphaFoldDB" id="A0A255ZT94"/>
<evidence type="ECO:0000313" key="4">
    <source>
        <dbReference type="EMBL" id="OYQ44787.1"/>
    </source>
</evidence>
<dbReference type="OrthoDB" id="9791543at2"/>